<keyword evidence="1" id="KW-0812">Transmembrane</keyword>
<keyword evidence="4" id="KW-1185">Reference proteome</keyword>
<sequence>MRKKTKAEGKDIILSARVFSFLCILAAQIIFCVIIFLFMSTHITTEVLSSLGILMIVLLALVSVFFWNLVIRPYRQTEKLLKHFGIGYSIEDIYQLGYSYSPAMGAALEHAQSLLDTDKILNASKQQAQFLALQNQINPHFLYNTLEGIRGEALASGLDTVANMAEALSTYFRYTISNVENLATLEDELNNIENYFTIQRYRFGPRMNLEICWDEDDRAELLKYRLPKLTLQPIVENAIVHGLECKVGKGTVHIRIEVTQSRLLITISDDGVGMNSLRLEELNTSLTSRSFDYIKPEKSHRSGIAIVNVNNRLKLLFGEEYGISVSSTADVGTDVVISLPKLQENDGGVL</sequence>
<reference evidence="3 4" key="2">
    <citation type="journal article" date="2012" name="Stand. Genomic Sci.">
        <title>Complete genome sequence of the termite hindgut bacterium Spirochaeta coccoides type strain (SPN1(T)), reclassification in the genus Sphaerochaeta as Sphaerochaeta coccoides comb. nov. and emendations of the family Spirochaetaceae and the genus Sphaerochaeta.</title>
        <authorList>
            <person name="Abt B."/>
            <person name="Han C."/>
            <person name="Scheuner C."/>
            <person name="Lu M."/>
            <person name="Lapidus A."/>
            <person name="Nolan M."/>
            <person name="Lucas S."/>
            <person name="Hammon N."/>
            <person name="Deshpande S."/>
            <person name="Cheng J.F."/>
            <person name="Tapia R."/>
            <person name="Goodwin L.A."/>
            <person name="Pitluck S."/>
            <person name="Liolios K."/>
            <person name="Pagani I."/>
            <person name="Ivanova N."/>
            <person name="Mavromatis K."/>
            <person name="Mikhailova N."/>
            <person name="Huntemann M."/>
            <person name="Pati A."/>
            <person name="Chen A."/>
            <person name="Palaniappan K."/>
            <person name="Land M."/>
            <person name="Hauser L."/>
            <person name="Brambilla E.M."/>
            <person name="Rohde M."/>
            <person name="Spring S."/>
            <person name="Gronow S."/>
            <person name="Goker M."/>
            <person name="Woyke T."/>
            <person name="Bristow J."/>
            <person name="Eisen J.A."/>
            <person name="Markowitz V."/>
            <person name="Hugenholtz P."/>
            <person name="Kyrpides N.C."/>
            <person name="Klenk H.P."/>
            <person name="Detter J.C."/>
        </authorList>
    </citation>
    <scope>NUCLEOTIDE SEQUENCE [LARGE SCALE GENOMIC DNA]</scope>
    <source>
        <strain evidence="4">ATCC BAA-1237 / DSM 17374 / SPN1</strain>
    </source>
</reference>
<dbReference type="AlphaFoldDB" id="F4GJS7"/>
<dbReference type="InterPro" id="IPR050640">
    <property type="entry name" value="Bact_2-comp_sensor_kinase"/>
</dbReference>
<keyword evidence="1" id="KW-1133">Transmembrane helix</keyword>
<keyword evidence="3" id="KW-0418">Kinase</keyword>
<dbReference type="HOGENOM" id="CLU_020473_2_0_12"/>
<dbReference type="RefSeq" id="WP_013740218.1">
    <property type="nucleotide sequence ID" value="NC_015436.1"/>
</dbReference>
<protein>
    <submittedName>
        <fullName evidence="3">Integral membrane sensor signal transduction histidine kinase</fullName>
    </submittedName>
</protein>
<organism evidence="3 4">
    <name type="scientific">Parasphaerochaeta coccoides (strain ATCC BAA-1237 / DSM 17374 / SPN1)</name>
    <name type="common">Sphaerochaeta coccoides</name>
    <dbReference type="NCBI Taxonomy" id="760011"/>
    <lineage>
        <taxon>Bacteria</taxon>
        <taxon>Pseudomonadati</taxon>
        <taxon>Spirochaetota</taxon>
        <taxon>Spirochaetia</taxon>
        <taxon>Spirochaetales</taxon>
        <taxon>Sphaerochaetaceae</taxon>
        <taxon>Parasphaerochaeta</taxon>
    </lineage>
</organism>
<gene>
    <name evidence="3" type="ordered locus">Spico_1625</name>
</gene>
<keyword evidence="3" id="KW-0808">Transferase</keyword>
<dbReference type="KEGG" id="scc:Spico_1625"/>
<dbReference type="SUPFAM" id="SSF55874">
    <property type="entry name" value="ATPase domain of HSP90 chaperone/DNA topoisomerase II/histidine kinase"/>
    <property type="match status" value="1"/>
</dbReference>
<dbReference type="PANTHER" id="PTHR34220:SF7">
    <property type="entry name" value="SENSOR HISTIDINE KINASE YPDA"/>
    <property type="match status" value="1"/>
</dbReference>
<dbReference type="PANTHER" id="PTHR34220">
    <property type="entry name" value="SENSOR HISTIDINE KINASE YPDA"/>
    <property type="match status" value="1"/>
</dbReference>
<evidence type="ECO:0000313" key="3">
    <source>
        <dbReference type="EMBL" id="AEC02824.1"/>
    </source>
</evidence>
<dbReference type="GO" id="GO:0016020">
    <property type="term" value="C:membrane"/>
    <property type="evidence" value="ECO:0007669"/>
    <property type="project" value="InterPro"/>
</dbReference>
<accession>F4GJS7</accession>
<feature type="transmembrane region" description="Helical" evidence="1">
    <location>
        <begin position="51"/>
        <end position="71"/>
    </location>
</feature>
<feature type="transmembrane region" description="Helical" evidence="1">
    <location>
        <begin position="12"/>
        <end position="39"/>
    </location>
</feature>
<dbReference type="Proteomes" id="UP000007939">
    <property type="component" value="Chromosome"/>
</dbReference>
<dbReference type="STRING" id="760011.Spico_1625"/>
<dbReference type="Gene3D" id="3.30.565.10">
    <property type="entry name" value="Histidine kinase-like ATPase, C-terminal domain"/>
    <property type="match status" value="1"/>
</dbReference>
<feature type="domain" description="Histidine kinase/HSP90-like ATPase" evidence="2">
    <location>
        <begin position="222"/>
        <end position="343"/>
    </location>
</feature>
<dbReference type="InterPro" id="IPR010559">
    <property type="entry name" value="Sig_transdc_His_kin_internal"/>
</dbReference>
<dbReference type="GO" id="GO:0000155">
    <property type="term" value="F:phosphorelay sensor kinase activity"/>
    <property type="evidence" value="ECO:0007669"/>
    <property type="project" value="InterPro"/>
</dbReference>
<dbReference type="Pfam" id="PF02518">
    <property type="entry name" value="HATPase_c"/>
    <property type="match status" value="1"/>
</dbReference>
<evidence type="ECO:0000313" key="4">
    <source>
        <dbReference type="Proteomes" id="UP000007939"/>
    </source>
</evidence>
<proteinExistence type="predicted"/>
<dbReference type="SMART" id="SM00387">
    <property type="entry name" value="HATPase_c"/>
    <property type="match status" value="1"/>
</dbReference>
<dbReference type="InterPro" id="IPR036890">
    <property type="entry name" value="HATPase_C_sf"/>
</dbReference>
<name>F4GJS7_PARC1</name>
<evidence type="ECO:0000256" key="1">
    <source>
        <dbReference type="SAM" id="Phobius"/>
    </source>
</evidence>
<reference evidence="4" key="1">
    <citation type="submission" date="2011-04" db="EMBL/GenBank/DDBJ databases">
        <title>The complete genome of Spirochaeta coccoides DSM 17374.</title>
        <authorList>
            <person name="Lucas S."/>
            <person name="Copeland A."/>
            <person name="Lapidus A."/>
            <person name="Bruce D."/>
            <person name="Goodwin L."/>
            <person name="Pitluck S."/>
            <person name="Peters L."/>
            <person name="Kyrpides N."/>
            <person name="Mavromatis K."/>
            <person name="Pagani I."/>
            <person name="Ivanova N."/>
            <person name="Ovchinnikova G."/>
            <person name="Lu M."/>
            <person name="Detter J.C."/>
            <person name="Tapia R."/>
            <person name="Han C."/>
            <person name="Land M."/>
            <person name="Hauser L."/>
            <person name="Markowitz V."/>
            <person name="Cheng J.-F."/>
            <person name="Hugenholtz P."/>
            <person name="Woyke T."/>
            <person name="Wu D."/>
            <person name="Spring S."/>
            <person name="Schroeder M."/>
            <person name="Brambilla E."/>
            <person name="Klenk H.-P."/>
            <person name="Eisen J.A."/>
        </authorList>
    </citation>
    <scope>NUCLEOTIDE SEQUENCE [LARGE SCALE GENOMIC DNA]</scope>
    <source>
        <strain evidence="4">ATCC BAA-1237 / DSM 17374 / SPN1</strain>
    </source>
</reference>
<dbReference type="eggNOG" id="COG2972">
    <property type="taxonomic scope" value="Bacteria"/>
</dbReference>
<evidence type="ECO:0000259" key="2">
    <source>
        <dbReference type="SMART" id="SM00387"/>
    </source>
</evidence>
<dbReference type="Pfam" id="PF06580">
    <property type="entry name" value="His_kinase"/>
    <property type="match status" value="1"/>
</dbReference>
<dbReference type="InterPro" id="IPR003594">
    <property type="entry name" value="HATPase_dom"/>
</dbReference>
<keyword evidence="1" id="KW-0472">Membrane</keyword>
<dbReference type="EMBL" id="CP002659">
    <property type="protein sequence ID" value="AEC02824.1"/>
    <property type="molecule type" value="Genomic_DNA"/>
</dbReference>